<dbReference type="InterPro" id="IPR006756">
    <property type="entry name" value="Phenol_hydroxylase"/>
</dbReference>
<dbReference type="Proteomes" id="UP000295341">
    <property type="component" value="Unassembled WGS sequence"/>
</dbReference>
<dbReference type="Gene3D" id="3.10.20.560">
    <property type="entry name" value="Phenol hydroxylase"/>
    <property type="match status" value="1"/>
</dbReference>
<evidence type="ECO:0000313" key="2">
    <source>
        <dbReference type="Proteomes" id="UP000295341"/>
    </source>
</evidence>
<dbReference type="InterPro" id="IPR043010">
    <property type="entry name" value="Phenol_hydroxylase_sf"/>
</dbReference>
<dbReference type="Pfam" id="PF04663">
    <property type="entry name" value="Phenol_monoox"/>
    <property type="match status" value="1"/>
</dbReference>
<gene>
    <name evidence="1" type="ORF">DFR24_2898</name>
</gene>
<keyword evidence="2" id="KW-1185">Reference proteome</keyword>
<proteinExistence type="predicted"/>
<organism evidence="1 2">
    <name type="scientific">Panacagrimonas perspica</name>
    <dbReference type="NCBI Taxonomy" id="381431"/>
    <lineage>
        <taxon>Bacteria</taxon>
        <taxon>Pseudomonadati</taxon>
        <taxon>Pseudomonadota</taxon>
        <taxon>Gammaproteobacteria</taxon>
        <taxon>Nevskiales</taxon>
        <taxon>Nevskiaceae</taxon>
        <taxon>Panacagrimonas</taxon>
    </lineage>
</organism>
<dbReference type="EMBL" id="SOBT01000009">
    <property type="protein sequence ID" value="TDU28526.1"/>
    <property type="molecule type" value="Genomic_DNA"/>
</dbReference>
<accession>A0A4S3K6K7</accession>
<dbReference type="AlphaFoldDB" id="A0A4S3K6K7"/>
<evidence type="ECO:0000313" key="1">
    <source>
        <dbReference type="EMBL" id="TDU28526.1"/>
    </source>
</evidence>
<protein>
    <submittedName>
        <fullName evidence="1">Phenol hydroxylase P4 protein</fullName>
    </submittedName>
</protein>
<name>A0A4S3K6K7_9GAMM</name>
<dbReference type="GO" id="GO:0018662">
    <property type="term" value="F:phenol 2-monooxygenase activity"/>
    <property type="evidence" value="ECO:0007669"/>
    <property type="project" value="InterPro"/>
</dbReference>
<dbReference type="RefSeq" id="WP_133882066.1">
    <property type="nucleotide sequence ID" value="NZ_MWIN01000011.1"/>
</dbReference>
<dbReference type="OrthoDB" id="5343663at2"/>
<sequence>MPTKAMTPDYHGDFQDTQDKYHGQQLISVCWEKHTMFGWPMCLPVPPDMPFAGLLQNVLPMIYSDHPDFAKIEWDKVQWSTSAGPFTPDPAKSIKEHGIRHKQQIRFRTPGLDGYNGAG</sequence>
<reference evidence="1 2" key="1">
    <citation type="submission" date="2019-03" db="EMBL/GenBank/DDBJ databases">
        <title>Genomic Encyclopedia of Type Strains, Phase IV (KMG-IV): sequencing the most valuable type-strain genomes for metagenomic binning, comparative biology and taxonomic classification.</title>
        <authorList>
            <person name="Goeker M."/>
        </authorList>
    </citation>
    <scope>NUCLEOTIDE SEQUENCE [LARGE SCALE GENOMIC DNA]</scope>
    <source>
        <strain evidence="1 2">DSM 26377</strain>
    </source>
</reference>
<comment type="caution">
    <text evidence="1">The sequence shown here is derived from an EMBL/GenBank/DDBJ whole genome shotgun (WGS) entry which is preliminary data.</text>
</comment>